<feature type="region of interest" description="Disordered" evidence="1">
    <location>
        <begin position="264"/>
        <end position="298"/>
    </location>
</feature>
<dbReference type="Proteomes" id="UP000093695">
    <property type="component" value="Chromosome"/>
</dbReference>
<name>A0A193C9S6_AMYOR</name>
<organism evidence="2 3">
    <name type="scientific">Amycolatopsis orientalis</name>
    <name type="common">Nocardia orientalis</name>
    <dbReference type="NCBI Taxonomy" id="31958"/>
    <lineage>
        <taxon>Bacteria</taxon>
        <taxon>Bacillati</taxon>
        <taxon>Actinomycetota</taxon>
        <taxon>Actinomycetes</taxon>
        <taxon>Pseudonocardiales</taxon>
        <taxon>Pseudonocardiaceae</taxon>
        <taxon>Amycolatopsis</taxon>
    </lineage>
</organism>
<evidence type="ECO:0000313" key="3">
    <source>
        <dbReference type="Proteomes" id="UP000093695"/>
    </source>
</evidence>
<feature type="region of interest" description="Disordered" evidence="1">
    <location>
        <begin position="173"/>
        <end position="200"/>
    </location>
</feature>
<dbReference type="AlphaFoldDB" id="A0A193C9S6"/>
<dbReference type="STRING" id="31958.SD37_39670"/>
<proteinExistence type="predicted"/>
<accession>A0A193C9S6</accession>
<dbReference type="EMBL" id="CP016174">
    <property type="protein sequence ID" value="ANN21108.1"/>
    <property type="molecule type" value="Genomic_DNA"/>
</dbReference>
<evidence type="ECO:0000256" key="1">
    <source>
        <dbReference type="SAM" id="MobiDB-lite"/>
    </source>
</evidence>
<sequence>MDFPLSKTGPDPDFFALRRHDEYAHDGGVFDAAIATFGWLVTGPHPVCVDGAAISGLPPRPVPLDELGTLLLRQECVQATRDAAWAYLVARARAEGGTWTMACVGLAMPVLLPVAAQLTNRFRGDKHDIHSAVLTGFLAGLGEVALDRPAILVRLRWAAYRAGYAALREALDAPPPVDEEEGDAPPTVEDADFRSAPPPRASGHHDLVLVAAVRASVITADEAALISATHFGELALAEAAQARGERYKTTQKARHRAEQRLARFLTEPADGTSGAAPAANRRDRPGTPRHPSLRLSHTHRLRLRSVTRLSPELARKFVRPAPSHDPESGVTARGTRSAANPHHHQSPGPDRRTALTEEVPSCD</sequence>
<evidence type="ECO:0000313" key="2">
    <source>
        <dbReference type="EMBL" id="ANN21108.1"/>
    </source>
</evidence>
<protein>
    <submittedName>
        <fullName evidence="2">Uncharacterized protein</fullName>
    </submittedName>
</protein>
<feature type="region of interest" description="Disordered" evidence="1">
    <location>
        <begin position="313"/>
        <end position="363"/>
    </location>
</feature>
<dbReference type="KEGG" id="aori:SD37_39670"/>
<keyword evidence="3" id="KW-1185">Reference proteome</keyword>
<gene>
    <name evidence="2" type="ORF">SD37_39670</name>
</gene>
<reference evidence="2 3" key="1">
    <citation type="journal article" date="2015" name="Genome Announc.">
        <title>Draft Genome Sequence of Norvancomycin-Producing Strain Amycolatopsis orientalis CPCC200066.</title>
        <authorList>
            <person name="Lei X."/>
            <person name="Yuan F."/>
            <person name="Shi Y."/>
            <person name="Li X."/>
            <person name="Wang L."/>
            <person name="Hong B."/>
        </authorList>
    </citation>
    <scope>NUCLEOTIDE SEQUENCE [LARGE SCALE GENOMIC DNA]</scope>
    <source>
        <strain evidence="2 3">B-37</strain>
    </source>
</reference>